<evidence type="ECO:0000256" key="4">
    <source>
        <dbReference type="ARBA" id="ARBA00022643"/>
    </source>
</evidence>
<evidence type="ECO:0000313" key="8">
    <source>
        <dbReference type="Proteomes" id="UP000712007"/>
    </source>
</evidence>
<evidence type="ECO:0000313" key="7">
    <source>
        <dbReference type="EMBL" id="MBO8439200.1"/>
    </source>
</evidence>
<name>A0A940IDY3_9BACT</name>
<dbReference type="AlphaFoldDB" id="A0A940IDY3"/>
<accession>A0A940IDY3</accession>
<reference evidence="7" key="2">
    <citation type="journal article" date="2021" name="PeerJ">
        <title>Extensive microbial diversity within the chicken gut microbiome revealed by metagenomics and culture.</title>
        <authorList>
            <person name="Gilroy R."/>
            <person name="Ravi A."/>
            <person name="Getino M."/>
            <person name="Pursley I."/>
            <person name="Horton D.L."/>
            <person name="Alikhan N.F."/>
            <person name="Baker D."/>
            <person name="Gharbi K."/>
            <person name="Hall N."/>
            <person name="Watson M."/>
            <person name="Adriaenssens E.M."/>
            <person name="Foster-Nyarko E."/>
            <person name="Jarju S."/>
            <person name="Secka A."/>
            <person name="Antonio M."/>
            <person name="Oren A."/>
            <person name="Chaudhuri R.R."/>
            <person name="La Ragione R."/>
            <person name="Hildebrand F."/>
            <person name="Pallen M.J."/>
        </authorList>
    </citation>
    <scope>NUCLEOTIDE SEQUENCE</scope>
    <source>
        <strain evidence="7">3924</strain>
    </source>
</reference>
<dbReference type="Gene3D" id="3.40.109.10">
    <property type="entry name" value="NADH Oxidase"/>
    <property type="match status" value="1"/>
</dbReference>
<gene>
    <name evidence="7" type="ORF">IAC51_00955</name>
</gene>
<comment type="caution">
    <text evidence="7">The sequence shown here is derived from an EMBL/GenBank/DDBJ whole genome shotgun (WGS) entry which is preliminary data.</text>
</comment>
<feature type="domain" description="Nitroreductase" evidence="6">
    <location>
        <begin position="62"/>
        <end position="147"/>
    </location>
</feature>
<dbReference type="PANTHER" id="PTHR43673:SF2">
    <property type="entry name" value="NITROREDUCTASE"/>
    <property type="match status" value="1"/>
</dbReference>
<evidence type="ECO:0000256" key="5">
    <source>
        <dbReference type="ARBA" id="ARBA00023002"/>
    </source>
</evidence>
<organism evidence="7 8">
    <name type="scientific">Candidatus Aphodosoma intestinipullorum</name>
    <dbReference type="NCBI Taxonomy" id="2840674"/>
    <lineage>
        <taxon>Bacteria</taxon>
        <taxon>Pseudomonadati</taxon>
        <taxon>Bacteroidota</taxon>
        <taxon>Bacteroidia</taxon>
        <taxon>Bacteroidales</taxon>
        <taxon>Candidatus Aphodosoma</taxon>
    </lineage>
</organism>
<protein>
    <submittedName>
        <fullName evidence="7">Nitroreductase family protein</fullName>
    </submittedName>
</protein>
<evidence type="ECO:0000256" key="1">
    <source>
        <dbReference type="ARBA" id="ARBA00001917"/>
    </source>
</evidence>
<proteinExistence type="inferred from homology"/>
<evidence type="ECO:0000256" key="2">
    <source>
        <dbReference type="ARBA" id="ARBA00007118"/>
    </source>
</evidence>
<dbReference type="GO" id="GO:0016491">
    <property type="term" value="F:oxidoreductase activity"/>
    <property type="evidence" value="ECO:0007669"/>
    <property type="project" value="UniProtKB-KW"/>
</dbReference>
<dbReference type="CDD" id="cd20609">
    <property type="entry name" value="nitroreductase"/>
    <property type="match status" value="1"/>
</dbReference>
<dbReference type="InterPro" id="IPR029479">
    <property type="entry name" value="Nitroreductase"/>
</dbReference>
<comment type="similarity">
    <text evidence="2">Belongs to the nitroreductase family.</text>
</comment>
<keyword evidence="3" id="KW-0285">Flavoprotein</keyword>
<keyword evidence="4" id="KW-0288">FMN</keyword>
<dbReference type="Proteomes" id="UP000712007">
    <property type="component" value="Unassembled WGS sequence"/>
</dbReference>
<dbReference type="PANTHER" id="PTHR43673">
    <property type="entry name" value="NAD(P)H NITROREDUCTASE YDGI-RELATED"/>
    <property type="match status" value="1"/>
</dbReference>
<evidence type="ECO:0000256" key="3">
    <source>
        <dbReference type="ARBA" id="ARBA00022630"/>
    </source>
</evidence>
<dbReference type="Pfam" id="PF00881">
    <property type="entry name" value="Nitroreductase"/>
    <property type="match status" value="2"/>
</dbReference>
<comment type="cofactor">
    <cofactor evidence="1">
        <name>FMN</name>
        <dbReference type="ChEBI" id="CHEBI:58210"/>
    </cofactor>
</comment>
<dbReference type="EMBL" id="JADIMV010000020">
    <property type="protein sequence ID" value="MBO8439200.1"/>
    <property type="molecule type" value="Genomic_DNA"/>
</dbReference>
<sequence>MNILDVIKERCSVRSFSAKAVEKDKLDYVLEAVRMAPSAVNYQPIRFYVVQSEPMLGEIKSCYGREWINSTPIVIVACGDHNTGWHRADGKDHTDIDTAIAVDHLTLVATEAGLGTCWVCNFDAVRCASVLNLPEGVEPVALVPLGYPSSVCRTVKKRKEMGEIITYL</sequence>
<reference evidence="7" key="1">
    <citation type="submission" date="2020-10" db="EMBL/GenBank/DDBJ databases">
        <authorList>
            <person name="Gilroy R."/>
        </authorList>
    </citation>
    <scope>NUCLEOTIDE SEQUENCE</scope>
    <source>
        <strain evidence="7">3924</strain>
    </source>
</reference>
<evidence type="ECO:0000259" key="6">
    <source>
        <dbReference type="Pfam" id="PF00881"/>
    </source>
</evidence>
<keyword evidence="5" id="KW-0560">Oxidoreductase</keyword>
<dbReference type="SUPFAM" id="SSF55469">
    <property type="entry name" value="FMN-dependent nitroreductase-like"/>
    <property type="match status" value="1"/>
</dbReference>
<feature type="domain" description="Nitroreductase" evidence="6">
    <location>
        <begin position="7"/>
        <end position="52"/>
    </location>
</feature>
<dbReference type="InterPro" id="IPR000415">
    <property type="entry name" value="Nitroreductase-like"/>
</dbReference>